<dbReference type="OrthoDB" id="4529782at2"/>
<feature type="region of interest" description="Disordered" evidence="2">
    <location>
        <begin position="133"/>
        <end position="170"/>
    </location>
</feature>
<dbReference type="InterPro" id="IPR011010">
    <property type="entry name" value="DNA_brk_join_enz"/>
</dbReference>
<evidence type="ECO:0000256" key="1">
    <source>
        <dbReference type="ARBA" id="ARBA00023172"/>
    </source>
</evidence>
<accession>V6JL13</accession>
<evidence type="ECO:0000313" key="3">
    <source>
        <dbReference type="EMBL" id="EST20408.1"/>
    </source>
</evidence>
<reference evidence="3 4" key="1">
    <citation type="journal article" date="2014" name="Genome Announc.">
        <title>Draft Genome Sequence of Streptomyces roseochromogenes subsp. oscitans DS 12.976, Producer of the Aminocoumarin Antibiotic Clorobiocin.</title>
        <authorList>
            <person name="Ruckert C."/>
            <person name="Kalinowski J."/>
            <person name="Heide L."/>
            <person name="Apel A.K."/>
        </authorList>
    </citation>
    <scope>NUCLEOTIDE SEQUENCE [LARGE SCALE GENOMIC DNA]</scope>
    <source>
        <strain evidence="3 4">DS 12.976</strain>
    </source>
</reference>
<sequence length="170" mass="19351">MVMRRRVASHKSESVFPAPKGSKLNTTSFYEEVWRLWVDSHEAVPDRLGRPSRLPGMKAVAGIEGLVPHGLRHSMKVWLDELKHPRVAVEERIRHVIPGVEGTYSHTTPAMELGISADLQRLWEGSVAVKDHHREWEEARPGLPEKRREKSISQESPNLENQDQEDTEAA</sequence>
<name>V6JL13_STRRC</name>
<evidence type="ECO:0000256" key="2">
    <source>
        <dbReference type="SAM" id="MobiDB-lite"/>
    </source>
</evidence>
<evidence type="ECO:0000313" key="4">
    <source>
        <dbReference type="Proteomes" id="UP000017984"/>
    </source>
</evidence>
<dbReference type="HOGENOM" id="CLU_1569839_0_0_11"/>
<dbReference type="SUPFAM" id="SSF56349">
    <property type="entry name" value="DNA breaking-rejoining enzymes"/>
    <property type="match status" value="1"/>
</dbReference>
<dbReference type="AlphaFoldDB" id="V6JL13"/>
<feature type="compositionally biased region" description="Basic and acidic residues" evidence="2">
    <location>
        <begin position="133"/>
        <end position="152"/>
    </location>
</feature>
<dbReference type="GO" id="GO:0015074">
    <property type="term" value="P:DNA integration"/>
    <property type="evidence" value="ECO:0007669"/>
    <property type="project" value="InterPro"/>
</dbReference>
<proteinExistence type="predicted"/>
<dbReference type="GO" id="GO:0006310">
    <property type="term" value="P:DNA recombination"/>
    <property type="evidence" value="ECO:0007669"/>
    <property type="project" value="UniProtKB-KW"/>
</dbReference>
<dbReference type="Proteomes" id="UP000017984">
    <property type="component" value="Chromosome"/>
</dbReference>
<dbReference type="PATRIC" id="fig|1352936.5.peg.8207"/>
<keyword evidence="4" id="KW-1185">Reference proteome</keyword>
<evidence type="ECO:0008006" key="5">
    <source>
        <dbReference type="Google" id="ProtNLM"/>
    </source>
</evidence>
<dbReference type="RefSeq" id="WP_023552759.1">
    <property type="nucleotide sequence ID" value="NZ_CM002285.1"/>
</dbReference>
<comment type="caution">
    <text evidence="3">The sequence shown here is derived from an EMBL/GenBank/DDBJ whole genome shotgun (WGS) entry which is preliminary data.</text>
</comment>
<keyword evidence="1" id="KW-0233">DNA recombination</keyword>
<gene>
    <name evidence="3" type="ORF">M878_39635</name>
</gene>
<dbReference type="GO" id="GO:0003677">
    <property type="term" value="F:DNA binding"/>
    <property type="evidence" value="ECO:0007669"/>
    <property type="project" value="InterPro"/>
</dbReference>
<organism evidence="3 4">
    <name type="scientific">Streptomyces roseochromogenus subsp. oscitans DS 12.976</name>
    <dbReference type="NCBI Taxonomy" id="1352936"/>
    <lineage>
        <taxon>Bacteria</taxon>
        <taxon>Bacillati</taxon>
        <taxon>Actinomycetota</taxon>
        <taxon>Actinomycetes</taxon>
        <taxon>Kitasatosporales</taxon>
        <taxon>Streptomycetaceae</taxon>
        <taxon>Streptomyces</taxon>
    </lineage>
</organism>
<dbReference type="InterPro" id="IPR013762">
    <property type="entry name" value="Integrase-like_cat_sf"/>
</dbReference>
<dbReference type="EMBL" id="AWQX01000354">
    <property type="protein sequence ID" value="EST20408.1"/>
    <property type="molecule type" value="Genomic_DNA"/>
</dbReference>
<protein>
    <recommendedName>
        <fullName evidence="5">Tyr recombinase domain-containing protein</fullName>
    </recommendedName>
</protein>
<dbReference type="STRING" id="1352936.M878_39635"/>
<dbReference type="Gene3D" id="1.10.443.10">
    <property type="entry name" value="Intergrase catalytic core"/>
    <property type="match status" value="1"/>
</dbReference>